<reference evidence="6 7" key="1">
    <citation type="journal article" date="2013" name="Genome Biol. Evol.">
        <title>Genome evolution and phylogenomic analysis of candidatus kinetoplastibacterium, the betaproteobacterial endosymbionts of strigomonas and angomonas.</title>
        <authorList>
            <person name="Alves J.M."/>
            <person name="Serrano M.G."/>
            <person name="Maia da Silva F."/>
            <person name="Voegtly L.J."/>
            <person name="Matveyev A.V."/>
            <person name="Teixeira M.M."/>
            <person name="Camargo E.P."/>
            <person name="Buck G.A."/>
        </authorList>
    </citation>
    <scope>NUCLEOTIDE SEQUENCE [LARGE SCALE GENOMIC DNA]</scope>
    <source>
        <strain evidence="6 7">TCC036E</strain>
    </source>
</reference>
<proteinExistence type="inferred from homology"/>
<comment type="function">
    <text evidence="4">Accelerates the degradation of transcripts by removing pyrophosphate from the 5'-end of triphosphorylated RNA, leading to a more labile monophosphorylated state that can stimulate subsequent ribonuclease cleavage.</text>
</comment>
<dbReference type="PANTHER" id="PTHR43736:SF1">
    <property type="entry name" value="DIHYDRONEOPTERIN TRIPHOSPHATE DIPHOSPHATASE"/>
    <property type="match status" value="1"/>
</dbReference>
<dbReference type="eggNOG" id="COG0494">
    <property type="taxonomic scope" value="Bacteria"/>
</dbReference>
<comment type="similarity">
    <text evidence="4">Belongs to the Nudix hydrolase family. RppH subfamily.</text>
</comment>
<dbReference type="Gene3D" id="3.90.79.10">
    <property type="entry name" value="Nucleoside Triphosphate Pyrophosphohydrolase"/>
    <property type="match status" value="1"/>
</dbReference>
<keyword evidence="7" id="KW-1185">Reference proteome</keyword>
<comment type="cofactor">
    <cofactor evidence="1">
        <name>Mn(2+)</name>
        <dbReference type="ChEBI" id="CHEBI:29035"/>
    </cofactor>
</comment>
<feature type="domain" description="Nudix hydrolase" evidence="5">
    <location>
        <begin position="6"/>
        <end position="149"/>
    </location>
</feature>
<dbReference type="PROSITE" id="PS00893">
    <property type="entry name" value="NUDIX_BOX"/>
    <property type="match status" value="1"/>
</dbReference>
<evidence type="ECO:0000259" key="5">
    <source>
        <dbReference type="PROSITE" id="PS51462"/>
    </source>
</evidence>
<dbReference type="EMBL" id="CP003804">
    <property type="protein sequence ID" value="AGF47864.1"/>
    <property type="molecule type" value="Genomic_DNA"/>
</dbReference>
<dbReference type="Pfam" id="PF00293">
    <property type="entry name" value="NUDIX"/>
    <property type="match status" value="1"/>
</dbReference>
<dbReference type="RefSeq" id="WP_015238680.1">
    <property type="nucleotide sequence ID" value="NC_020283.1"/>
</dbReference>
<dbReference type="CDD" id="cd03671">
    <property type="entry name" value="NUDIX_Ap4A_hydrolase_plant_like"/>
    <property type="match status" value="1"/>
</dbReference>
<protein>
    <recommendedName>
        <fullName evidence="4">RNA pyrophosphohydrolase</fullName>
        <ecNumber evidence="4">3.6.1.-</ecNumber>
    </recommendedName>
    <alternativeName>
        <fullName evidence="4">(Di)nucleoside polyphosphate hydrolase</fullName>
    </alternativeName>
</protein>
<accession>M1LXD2</accession>
<dbReference type="InterPro" id="IPR020476">
    <property type="entry name" value="Nudix_hydrolase"/>
</dbReference>
<sequence length="160" mass="19159">MLDSEGYRSNVGIIIANCKNEIFWGKRIKENSWQLPQGGVKQGESLEEAMYRELHEEVGLRPEHVRIIGRTKEWLHYNVPMNFIRKECRGFYKGQKQIWFLLRLIGQDSDVCLYSTRHPEFDEWKWRDYWTTLDVAIDFKRKVYSQALKELSVILFPSRT</sequence>
<dbReference type="KEGG" id="kct:CDEE_0004"/>
<dbReference type="HOGENOM" id="CLU_087195_3_1_4"/>
<dbReference type="AlphaFoldDB" id="M1LXD2"/>
<dbReference type="NCBIfam" id="NF001938">
    <property type="entry name" value="PRK00714.1-5"/>
    <property type="match status" value="1"/>
</dbReference>
<dbReference type="PATRIC" id="fig|1208918.3.peg.564"/>
<comment type="cofactor">
    <cofactor evidence="2">
        <name>Mg(2+)</name>
        <dbReference type="ChEBI" id="CHEBI:18420"/>
    </cofactor>
</comment>
<dbReference type="GO" id="GO:0016462">
    <property type="term" value="F:pyrophosphatase activity"/>
    <property type="evidence" value="ECO:0007669"/>
    <property type="project" value="UniProtKB-ARBA"/>
</dbReference>
<dbReference type="Proteomes" id="UP000011686">
    <property type="component" value="Chromosome"/>
</dbReference>
<dbReference type="InterPro" id="IPR015797">
    <property type="entry name" value="NUDIX_hydrolase-like_dom_sf"/>
</dbReference>
<dbReference type="NCBIfam" id="NF001935">
    <property type="entry name" value="PRK00714.1-2"/>
    <property type="match status" value="1"/>
</dbReference>
<feature type="short sequence motif" description="Nudix box" evidence="4">
    <location>
        <begin position="38"/>
        <end position="59"/>
    </location>
</feature>
<dbReference type="PRINTS" id="PR00502">
    <property type="entry name" value="NUDIXFAMILY"/>
</dbReference>
<dbReference type="SUPFAM" id="SSF55811">
    <property type="entry name" value="Nudix"/>
    <property type="match status" value="1"/>
</dbReference>
<dbReference type="STRING" id="1208918.CDEE_0004"/>
<keyword evidence="3 4" id="KW-0378">Hydrolase</keyword>
<dbReference type="PROSITE" id="PS51462">
    <property type="entry name" value="NUDIX"/>
    <property type="match status" value="1"/>
</dbReference>
<dbReference type="PANTHER" id="PTHR43736">
    <property type="entry name" value="ADP-RIBOSE PYROPHOSPHATASE"/>
    <property type="match status" value="1"/>
</dbReference>
<dbReference type="InterPro" id="IPR020084">
    <property type="entry name" value="NUDIX_hydrolase_CS"/>
</dbReference>
<organism evidence="6 7">
    <name type="scientific">Candidatus Kinetoplastidibacterium crithidiae TCC036E</name>
    <dbReference type="NCBI Taxonomy" id="1208918"/>
    <lineage>
        <taxon>Bacteria</taxon>
        <taxon>Pseudomonadati</taxon>
        <taxon>Pseudomonadota</taxon>
        <taxon>Betaproteobacteria</taxon>
        <taxon>Candidatus Kinetoplastidibacterium</taxon>
    </lineage>
</organism>
<evidence type="ECO:0000256" key="3">
    <source>
        <dbReference type="ARBA" id="ARBA00022801"/>
    </source>
</evidence>
<gene>
    <name evidence="4" type="primary">rppH</name>
    <name evidence="4" type="synonym">nudH</name>
    <name evidence="6" type="ORF">CDEE_0004</name>
</gene>
<dbReference type="InterPro" id="IPR022927">
    <property type="entry name" value="RppH"/>
</dbReference>
<dbReference type="NCBIfam" id="NF001937">
    <property type="entry name" value="PRK00714.1-4"/>
    <property type="match status" value="1"/>
</dbReference>
<name>M1LXD2_9PROT</name>
<dbReference type="InterPro" id="IPR000086">
    <property type="entry name" value="NUDIX_hydrolase_dom"/>
</dbReference>
<evidence type="ECO:0000256" key="2">
    <source>
        <dbReference type="ARBA" id="ARBA00001946"/>
    </source>
</evidence>
<dbReference type="EC" id="3.6.1.-" evidence="4"/>
<dbReference type="HAMAP" id="MF_00298">
    <property type="entry name" value="Nudix_RppH"/>
    <property type="match status" value="1"/>
</dbReference>
<comment type="cofactor">
    <cofactor evidence="4">
        <name>a divalent metal cation</name>
        <dbReference type="ChEBI" id="CHEBI:60240"/>
    </cofactor>
</comment>
<evidence type="ECO:0000313" key="6">
    <source>
        <dbReference type="EMBL" id="AGF47864.1"/>
    </source>
</evidence>
<evidence type="ECO:0000256" key="1">
    <source>
        <dbReference type="ARBA" id="ARBA00001936"/>
    </source>
</evidence>
<evidence type="ECO:0000313" key="7">
    <source>
        <dbReference type="Proteomes" id="UP000011686"/>
    </source>
</evidence>
<evidence type="ECO:0000256" key="4">
    <source>
        <dbReference type="HAMAP-Rule" id="MF_00298"/>
    </source>
</evidence>